<evidence type="ECO:0000313" key="3">
    <source>
        <dbReference type="Proteomes" id="UP000779233"/>
    </source>
</evidence>
<reference evidence="2" key="1">
    <citation type="submission" date="2021-09" db="EMBL/GenBank/DDBJ databases">
        <authorList>
            <consortium name="Pathogen Informatics"/>
        </authorList>
    </citation>
    <scope>NUCLEOTIDE SEQUENCE</scope>
    <source>
        <strain evidence="2">PvW1</strain>
    </source>
</reference>
<dbReference type="AlphaFoldDB" id="A0A8S4HBF0"/>
<dbReference type="VEuPathDB" id="PlasmoDB:PVPAM_130062200"/>
<evidence type="ECO:0000313" key="2">
    <source>
        <dbReference type="EMBL" id="CAG9476328.1"/>
    </source>
</evidence>
<gene>
    <name evidence="2" type="ORF">PVW1_130053700</name>
</gene>
<feature type="region of interest" description="Disordered" evidence="1">
    <location>
        <begin position="227"/>
        <end position="297"/>
    </location>
</feature>
<comment type="caution">
    <text evidence="2">The sequence shown here is derived from an EMBL/GenBank/DDBJ whole genome shotgun (WGS) entry which is preliminary data.</text>
</comment>
<name>A0A8S4HBF0_PLAVI</name>
<evidence type="ECO:0000256" key="1">
    <source>
        <dbReference type="SAM" id="MobiDB-lite"/>
    </source>
</evidence>
<protein>
    <submittedName>
        <fullName evidence="2">(malaria parasite P. vivax) hypothetical protein</fullName>
    </submittedName>
</protein>
<dbReference type="Proteomes" id="UP000779233">
    <property type="component" value="Unassembled WGS sequence"/>
</dbReference>
<dbReference type="Pfam" id="PF05795">
    <property type="entry name" value="Plasmodium_Vir"/>
    <property type="match status" value="1"/>
</dbReference>
<feature type="compositionally biased region" description="Acidic residues" evidence="1">
    <location>
        <begin position="257"/>
        <end position="276"/>
    </location>
</feature>
<dbReference type="InterPro" id="IPR008780">
    <property type="entry name" value="Plasmodium_Vir"/>
</dbReference>
<dbReference type="EMBL" id="CAJZCX010000006">
    <property type="protein sequence ID" value="CAG9476328.1"/>
    <property type="molecule type" value="Genomic_DNA"/>
</dbReference>
<organism evidence="2 3">
    <name type="scientific">Plasmodium vivax</name>
    <name type="common">malaria parasite P. vivax</name>
    <dbReference type="NCBI Taxonomy" id="5855"/>
    <lineage>
        <taxon>Eukaryota</taxon>
        <taxon>Sar</taxon>
        <taxon>Alveolata</taxon>
        <taxon>Apicomplexa</taxon>
        <taxon>Aconoidasida</taxon>
        <taxon>Haemosporida</taxon>
        <taxon>Plasmodiidae</taxon>
        <taxon>Plasmodium</taxon>
        <taxon>Plasmodium (Plasmodium)</taxon>
    </lineage>
</organism>
<sequence>MASNAKAYTLKDFSDNNHELKKTDLYTFYHHHFDKICDNTADSLYFCDSFNGDKSLDSPLQEFYRKLDRNLKLIPKLLAQPAEDISVDKHKLCFYLKYWFYDQVIAKEIKNAQITQLLSIWERNKREKSFECEHDVKSLPIIKKLKEYYDYYLFFEAYNNTDNMNKEICNKKYCKYLEDARYSYLLFTTKCFSKNDNSVKEYCNEFIEYIMEYLKIYDKSSISCQPVESSEEEDTSHQEEVKASGKVSPPRGVRGVEEDEDDDDIAEEPGTEEEGEEVKMGFGSPFTPGLHTPGRSISHRSTEIDNLMPIVYPSPTSEDTSRKTSTVASVSSVGIGCTLYLLYKFTPVGSFLYPRVQNIKNKINNLIGGQTEVQQDAYNFYPTHMDMNRINIAYQSR</sequence>
<accession>A0A8S4HBF0</accession>
<proteinExistence type="predicted"/>